<feature type="transmembrane region" description="Helical" evidence="8">
    <location>
        <begin position="345"/>
        <end position="365"/>
    </location>
</feature>
<keyword evidence="2" id="KW-0813">Transport</keyword>
<feature type="transmembrane region" description="Helical" evidence="8">
    <location>
        <begin position="401"/>
        <end position="423"/>
    </location>
</feature>
<dbReference type="AlphaFoldDB" id="A0A839QXX0"/>
<dbReference type="Proteomes" id="UP000568050">
    <property type="component" value="Unassembled WGS sequence"/>
</dbReference>
<evidence type="ECO:0000256" key="5">
    <source>
        <dbReference type="ARBA" id="ARBA00022692"/>
    </source>
</evidence>
<accession>A0A839QXX0</accession>
<reference evidence="10 11" key="1">
    <citation type="submission" date="2020-08" db="EMBL/GenBank/DDBJ databases">
        <title>Sequencing the genomes of 1000 actinobacteria strains.</title>
        <authorList>
            <person name="Klenk H.-P."/>
        </authorList>
    </citation>
    <scope>NUCLEOTIDE SEQUENCE [LARGE SCALE GENOMIC DNA]</scope>
    <source>
        <strain evidence="10 11">DSM 23040</strain>
    </source>
</reference>
<keyword evidence="6 8" id="KW-1133">Transmembrane helix</keyword>
<evidence type="ECO:0000259" key="9">
    <source>
        <dbReference type="Pfam" id="PF01490"/>
    </source>
</evidence>
<dbReference type="Pfam" id="PF01490">
    <property type="entry name" value="Aa_trans"/>
    <property type="match status" value="1"/>
</dbReference>
<feature type="transmembrane region" description="Helical" evidence="8">
    <location>
        <begin position="96"/>
        <end position="117"/>
    </location>
</feature>
<keyword evidence="5 8" id="KW-0812">Transmembrane</keyword>
<evidence type="ECO:0000256" key="1">
    <source>
        <dbReference type="ARBA" id="ARBA00004429"/>
    </source>
</evidence>
<dbReference type="InterPro" id="IPR018227">
    <property type="entry name" value="Amino_acid_transport_2"/>
</dbReference>
<keyword evidence="7 8" id="KW-0472">Membrane</keyword>
<feature type="transmembrane region" description="Helical" evidence="8">
    <location>
        <begin position="204"/>
        <end position="223"/>
    </location>
</feature>
<evidence type="ECO:0000256" key="6">
    <source>
        <dbReference type="ARBA" id="ARBA00022989"/>
    </source>
</evidence>
<feature type="transmembrane region" description="Helical" evidence="8">
    <location>
        <begin position="164"/>
        <end position="184"/>
    </location>
</feature>
<dbReference type="PANTHER" id="PTHR35334:SF2">
    <property type="entry name" value="SERINE TRANSPORTER SDAC"/>
    <property type="match status" value="1"/>
</dbReference>
<dbReference type="Gene3D" id="1.20.1740.10">
    <property type="entry name" value="Amino acid/polyamine transporter I"/>
    <property type="match status" value="1"/>
</dbReference>
<feature type="transmembrane region" description="Helical" evidence="8">
    <location>
        <begin position="371"/>
        <end position="389"/>
    </location>
</feature>
<evidence type="ECO:0000256" key="7">
    <source>
        <dbReference type="ARBA" id="ARBA00023136"/>
    </source>
</evidence>
<dbReference type="EMBL" id="JACHWP010000001">
    <property type="protein sequence ID" value="MBB3022247.1"/>
    <property type="molecule type" value="Genomic_DNA"/>
</dbReference>
<feature type="transmembrane region" description="Helical" evidence="8">
    <location>
        <begin position="49"/>
        <end position="67"/>
    </location>
</feature>
<organism evidence="10 11">
    <name type="scientific">Helcobacillus massiliensis</name>
    <dbReference type="NCBI Taxonomy" id="521392"/>
    <lineage>
        <taxon>Bacteria</taxon>
        <taxon>Bacillati</taxon>
        <taxon>Actinomycetota</taxon>
        <taxon>Actinomycetes</taxon>
        <taxon>Micrococcales</taxon>
        <taxon>Dermabacteraceae</taxon>
        <taxon>Helcobacillus</taxon>
    </lineage>
</organism>
<dbReference type="InterPro" id="IPR013057">
    <property type="entry name" value="AA_transpt_TM"/>
</dbReference>
<evidence type="ECO:0000313" key="10">
    <source>
        <dbReference type="EMBL" id="MBB3022247.1"/>
    </source>
</evidence>
<dbReference type="PANTHER" id="PTHR35334">
    <property type="entry name" value="SERINE TRANSPORTER"/>
    <property type="match status" value="1"/>
</dbReference>
<protein>
    <submittedName>
        <fullName evidence="10">Serine transporter</fullName>
    </submittedName>
</protein>
<feature type="transmembrane region" description="Helical" evidence="8">
    <location>
        <begin position="294"/>
        <end position="325"/>
    </location>
</feature>
<evidence type="ECO:0000256" key="3">
    <source>
        <dbReference type="ARBA" id="ARBA00022475"/>
    </source>
</evidence>
<evidence type="ECO:0000313" key="11">
    <source>
        <dbReference type="Proteomes" id="UP000568050"/>
    </source>
</evidence>
<dbReference type="GO" id="GO:0005886">
    <property type="term" value="C:plasma membrane"/>
    <property type="evidence" value="ECO:0007669"/>
    <property type="project" value="UniProtKB-SubCell"/>
</dbReference>
<evidence type="ECO:0000256" key="2">
    <source>
        <dbReference type="ARBA" id="ARBA00022448"/>
    </source>
</evidence>
<evidence type="ECO:0000256" key="8">
    <source>
        <dbReference type="SAM" id="Phobius"/>
    </source>
</evidence>
<keyword evidence="4" id="KW-0997">Cell inner membrane</keyword>
<keyword evidence="3" id="KW-1003">Cell membrane</keyword>
<dbReference type="RefSeq" id="WP_183374132.1">
    <property type="nucleotide sequence ID" value="NZ_CBCSFZ010000005.1"/>
</dbReference>
<feature type="transmembrane region" description="Helical" evidence="8">
    <location>
        <begin position="244"/>
        <end position="267"/>
    </location>
</feature>
<sequence length="424" mass="45763">MSSTPENLSNTTTASDGEPKASKRWAISMFGTAVGAGILFLPISAGEGGVWPLLILTIIVGPLVFLAHRGLSRYVLSSDREDADITTTSEDHYGHAIGMVITVLYFLAILPIVLIYGVSITNTVDGFIQQQLHGPEIPRWLLALVLVGAMMLVMLFGQKLMLMITGWIVVPLILALFTFSIYLIPQWDFSAFSQAPSATGLLTAVWLAMPTVVFAFNHSPAISQFSLAMREEHGDDANAVASKTLGLASTILVVFTMLFVWSCVLAMGSDGMAQARASNDTVLTFMANTLDNPIIAYAGPIIAMAAITSSFFGHYLGAAEGAVGIIRAVRRTPREDFNAKTVQKIVAVLLFVITWLVAVANPQILDIIEQITGPVIAMILFILPVVGIYTIPALKPFRRQWVVNAFVVVFGLIAISGLVTQFFL</sequence>
<gene>
    <name evidence="10" type="ORF">FHX50_000495</name>
</gene>
<proteinExistence type="predicted"/>
<feature type="transmembrane region" description="Helical" evidence="8">
    <location>
        <begin position="25"/>
        <end position="43"/>
    </location>
</feature>
<dbReference type="GO" id="GO:0003333">
    <property type="term" value="P:amino acid transmembrane transport"/>
    <property type="evidence" value="ECO:0007669"/>
    <property type="project" value="InterPro"/>
</dbReference>
<name>A0A839QXX0_9MICO</name>
<keyword evidence="11" id="KW-1185">Reference proteome</keyword>
<comment type="caution">
    <text evidence="10">The sequence shown here is derived from an EMBL/GenBank/DDBJ whole genome shotgun (WGS) entry which is preliminary data.</text>
</comment>
<evidence type="ECO:0000256" key="4">
    <source>
        <dbReference type="ARBA" id="ARBA00022519"/>
    </source>
</evidence>
<comment type="subcellular location">
    <subcellularLocation>
        <location evidence="1">Cell inner membrane</location>
        <topology evidence="1">Multi-pass membrane protein</topology>
    </subcellularLocation>
</comment>
<feature type="transmembrane region" description="Helical" evidence="8">
    <location>
        <begin position="137"/>
        <end position="157"/>
    </location>
</feature>
<feature type="domain" description="Amino acid transporter transmembrane" evidence="9">
    <location>
        <begin position="27"/>
        <end position="421"/>
    </location>
</feature>